<proteinExistence type="predicted"/>
<comment type="caution">
    <text evidence="2">The sequence shown here is derived from an EMBL/GenBank/DDBJ whole genome shotgun (WGS) entry which is preliminary data.</text>
</comment>
<dbReference type="EMBL" id="QNUL01000032">
    <property type="protein sequence ID" value="REA56968.1"/>
    <property type="molecule type" value="Genomic_DNA"/>
</dbReference>
<reference evidence="2 3" key="1">
    <citation type="submission" date="2018-07" db="EMBL/GenBank/DDBJ databases">
        <title>Dyadobacter roseus sp. nov., isolated from rose rhizosphere soil.</title>
        <authorList>
            <person name="Chen L."/>
        </authorList>
    </citation>
    <scope>NUCLEOTIDE SEQUENCE [LARGE SCALE GENOMIC DNA]</scope>
    <source>
        <strain evidence="2 3">RS19</strain>
    </source>
</reference>
<name>A0A3D8Y523_9BACT</name>
<gene>
    <name evidence="2" type="ORF">DSL64_25280</name>
</gene>
<dbReference type="RefSeq" id="WP_115833745.1">
    <property type="nucleotide sequence ID" value="NZ_QNUL01000032.1"/>
</dbReference>
<keyword evidence="3" id="KW-1185">Reference proteome</keyword>
<sequence>MKELVSVIIPIPDPELTPTQEKSLHRCLEALARYPVMFITAEGADLAIVKEHKADADIIYFPKEYFQSRQALAKLFLLDEFYDRFSWTDFLLIHELNSWIVKDELHYWCKQGYDYLKAKPDSSDSKKLPGQVSLILGLNQNEKLNIDKAFENNGLILCNVQRMIKALRKKAKTAYQYRHDEILKHRDAVFWEVEANRIWPTVRKPTEIVRNFFCIALSTKKTSSQYTGRALPFAFTGVSKDNIDDLPIQEVQGRN</sequence>
<accession>A0A3D8Y523</accession>
<feature type="domain" description="DUF5672" evidence="1">
    <location>
        <begin position="57"/>
        <end position="234"/>
    </location>
</feature>
<protein>
    <recommendedName>
        <fullName evidence="1">DUF5672 domain-containing protein</fullName>
    </recommendedName>
</protein>
<dbReference type="AlphaFoldDB" id="A0A3D8Y523"/>
<dbReference type="InterPro" id="IPR043729">
    <property type="entry name" value="DUF5672"/>
</dbReference>
<organism evidence="2 3">
    <name type="scientific">Dyadobacter luteus</name>
    <dbReference type="NCBI Taxonomy" id="2259619"/>
    <lineage>
        <taxon>Bacteria</taxon>
        <taxon>Pseudomonadati</taxon>
        <taxon>Bacteroidota</taxon>
        <taxon>Cytophagia</taxon>
        <taxon>Cytophagales</taxon>
        <taxon>Spirosomataceae</taxon>
        <taxon>Dyadobacter</taxon>
    </lineage>
</organism>
<evidence type="ECO:0000313" key="2">
    <source>
        <dbReference type="EMBL" id="REA56968.1"/>
    </source>
</evidence>
<dbReference type="Pfam" id="PF18922">
    <property type="entry name" value="DUF5672"/>
    <property type="match status" value="1"/>
</dbReference>
<evidence type="ECO:0000313" key="3">
    <source>
        <dbReference type="Proteomes" id="UP000256373"/>
    </source>
</evidence>
<dbReference type="Proteomes" id="UP000256373">
    <property type="component" value="Unassembled WGS sequence"/>
</dbReference>
<evidence type="ECO:0000259" key="1">
    <source>
        <dbReference type="Pfam" id="PF18922"/>
    </source>
</evidence>
<dbReference type="OrthoDB" id="7391526at2"/>